<dbReference type="PANTHER" id="PTHR42711:SF17">
    <property type="entry name" value="ABC TRANSPORTER ATP-BINDING PROTEIN"/>
    <property type="match status" value="1"/>
</dbReference>
<dbReference type="GO" id="GO:0005524">
    <property type="term" value="F:ATP binding"/>
    <property type="evidence" value="ECO:0007669"/>
    <property type="project" value="UniProtKB-KW"/>
</dbReference>
<dbReference type="InterPro" id="IPR050763">
    <property type="entry name" value="ABC_transporter_ATP-binding"/>
</dbReference>
<dbReference type="InterPro" id="IPR003593">
    <property type="entry name" value="AAA+_ATPase"/>
</dbReference>
<dbReference type="PROSITE" id="PS50893">
    <property type="entry name" value="ABC_TRANSPORTER_2"/>
    <property type="match status" value="1"/>
</dbReference>
<dbReference type="AlphaFoldDB" id="A0A6J5Z7L1"/>
<reference evidence="9" key="1">
    <citation type="submission" date="2020-05" db="EMBL/GenBank/DDBJ databases">
        <authorList>
            <person name="Chiriac C."/>
            <person name="Salcher M."/>
            <person name="Ghai R."/>
            <person name="Kavagutti S V."/>
        </authorList>
    </citation>
    <scope>NUCLEOTIDE SEQUENCE</scope>
</reference>
<evidence type="ECO:0000256" key="1">
    <source>
        <dbReference type="ARBA" id="ARBA00004236"/>
    </source>
</evidence>
<dbReference type="SMART" id="SM00382">
    <property type="entry name" value="AAA"/>
    <property type="match status" value="1"/>
</dbReference>
<gene>
    <name evidence="9" type="ORF">UFOPK3574_00588</name>
</gene>
<keyword evidence="2" id="KW-0813">Transport</keyword>
<dbReference type="Gene3D" id="3.40.50.300">
    <property type="entry name" value="P-loop containing nucleotide triphosphate hydrolases"/>
    <property type="match status" value="1"/>
</dbReference>
<keyword evidence="5" id="KW-0067">ATP-binding</keyword>
<dbReference type="PROSITE" id="PS00211">
    <property type="entry name" value="ABC_TRANSPORTER_1"/>
    <property type="match status" value="1"/>
</dbReference>
<feature type="domain" description="ABC transporter" evidence="8">
    <location>
        <begin position="5"/>
        <end position="233"/>
    </location>
</feature>
<dbReference type="InterPro" id="IPR027417">
    <property type="entry name" value="P-loop_NTPase"/>
</dbReference>
<evidence type="ECO:0000256" key="7">
    <source>
        <dbReference type="ARBA" id="ARBA00023136"/>
    </source>
</evidence>
<dbReference type="SUPFAM" id="SSF52540">
    <property type="entry name" value="P-loop containing nucleoside triphosphate hydrolases"/>
    <property type="match status" value="1"/>
</dbReference>
<keyword evidence="7" id="KW-0472">Membrane</keyword>
<evidence type="ECO:0000256" key="2">
    <source>
        <dbReference type="ARBA" id="ARBA00022448"/>
    </source>
</evidence>
<name>A0A6J5Z7L1_9ZZZZ</name>
<evidence type="ECO:0000256" key="5">
    <source>
        <dbReference type="ARBA" id="ARBA00022840"/>
    </source>
</evidence>
<keyword evidence="3" id="KW-1003">Cell membrane</keyword>
<evidence type="ECO:0000256" key="3">
    <source>
        <dbReference type="ARBA" id="ARBA00022475"/>
    </source>
</evidence>
<dbReference type="GO" id="GO:0005886">
    <property type="term" value="C:plasma membrane"/>
    <property type="evidence" value="ECO:0007669"/>
    <property type="project" value="UniProtKB-SubCell"/>
</dbReference>
<dbReference type="InterPro" id="IPR003439">
    <property type="entry name" value="ABC_transporter-like_ATP-bd"/>
</dbReference>
<comment type="subcellular location">
    <subcellularLocation>
        <location evidence="1">Cell membrane</location>
    </subcellularLocation>
</comment>
<evidence type="ECO:0000256" key="4">
    <source>
        <dbReference type="ARBA" id="ARBA00022741"/>
    </source>
</evidence>
<dbReference type="GO" id="GO:0016887">
    <property type="term" value="F:ATP hydrolysis activity"/>
    <property type="evidence" value="ECO:0007669"/>
    <property type="project" value="InterPro"/>
</dbReference>
<dbReference type="Pfam" id="PF00005">
    <property type="entry name" value="ABC_tran"/>
    <property type="match status" value="1"/>
</dbReference>
<dbReference type="PANTHER" id="PTHR42711">
    <property type="entry name" value="ABC TRANSPORTER ATP-BINDING PROTEIN"/>
    <property type="match status" value="1"/>
</dbReference>
<evidence type="ECO:0000259" key="8">
    <source>
        <dbReference type="PROSITE" id="PS50893"/>
    </source>
</evidence>
<evidence type="ECO:0000256" key="6">
    <source>
        <dbReference type="ARBA" id="ARBA00022967"/>
    </source>
</evidence>
<proteinExistence type="predicted"/>
<dbReference type="FunFam" id="3.40.50.300:FF:000589">
    <property type="entry name" value="ABC transporter, ATP-binding subunit"/>
    <property type="match status" value="1"/>
</dbReference>
<keyword evidence="4" id="KW-0547">Nucleotide-binding</keyword>
<protein>
    <submittedName>
        <fullName evidence="9">Unannotated protein</fullName>
    </submittedName>
</protein>
<keyword evidence="6" id="KW-1278">Translocase</keyword>
<dbReference type="EMBL" id="CAESAF010000049">
    <property type="protein sequence ID" value="CAB4336440.1"/>
    <property type="molecule type" value="Genomic_DNA"/>
</dbReference>
<organism evidence="9">
    <name type="scientific">freshwater metagenome</name>
    <dbReference type="NCBI Taxonomy" id="449393"/>
    <lineage>
        <taxon>unclassified sequences</taxon>
        <taxon>metagenomes</taxon>
        <taxon>ecological metagenomes</taxon>
    </lineage>
</organism>
<accession>A0A6J5Z7L1</accession>
<evidence type="ECO:0000313" key="9">
    <source>
        <dbReference type="EMBL" id="CAB4336440.1"/>
    </source>
</evidence>
<dbReference type="InterPro" id="IPR017871">
    <property type="entry name" value="ABC_transporter-like_CS"/>
</dbReference>
<sequence length="286" mass="30732">MSSVISVRGLKKSYGSTQAVAGIDLTIAQGEIFALLGPNGAGKTTTVEILEGFRTRDSGDVSVLNTDPGIKGEAGRIWRNRIGIVLQSTSDAGDLSVKETVAHFAKYYANPRDVDEVVNAVGLAEKSKELIRTLSGGQRRRLDVALGIIGSPELLFLDEPTTGFDPEARRAFWALIKSLRDSGTTIVLTTHYLDEAEALADRVAVINRGVIIEVSTPALLGGRATSLATVSWLSENGPKSERTDNPTALIKKLTEGFKGEIPELTVRRASLEDIYLEMIGGADDHR</sequence>